<reference evidence="1 2" key="1">
    <citation type="journal article" date="2014" name="Environ. Microbiol.">
        <title>The nitrate-ammonifying and nosZ-carrying bacterium Bacillus vireti is a potent source and sink for nitric and nitrous oxide under high nitrate conditions.</title>
        <authorList>
            <person name="Mania D."/>
            <person name="Heylen K."/>
            <person name="van Spanning R.J."/>
            <person name="Frostegard A."/>
        </authorList>
    </citation>
    <scope>NUCLEOTIDE SEQUENCE [LARGE SCALE GENOMIC DNA]</scope>
    <source>
        <strain evidence="1 2">LMG 21834</strain>
    </source>
</reference>
<gene>
    <name evidence="1" type="ORF">BAVI_19084</name>
</gene>
<dbReference type="AlphaFoldDB" id="A0AB94IJ94"/>
<dbReference type="InterPro" id="IPR019593">
    <property type="entry name" value="Spore_coat_protein_Z/Y"/>
</dbReference>
<sequence>MSSEKRSIHGLCEALFELKSLQDLLTDSSNKFSGKLLAKLVGVDTIPFVLLTKDGFLSYKGVEVNHENGQEESFTSNYFRIESIEKEGRYATISLLRPLDIHGETPHSHSDVMRLKKTSNRIKVDLLNIYAIQTLDIEFLKREIIIEPKW</sequence>
<name>A0AB94IJ94_9BACI</name>
<keyword evidence="2" id="KW-1185">Reference proteome</keyword>
<dbReference type="Proteomes" id="UP000018877">
    <property type="component" value="Unassembled WGS sequence"/>
</dbReference>
<evidence type="ECO:0000313" key="1">
    <source>
        <dbReference type="EMBL" id="ETI67129.1"/>
    </source>
</evidence>
<evidence type="ECO:0000313" key="2">
    <source>
        <dbReference type="Proteomes" id="UP000018877"/>
    </source>
</evidence>
<organism evidence="1 2">
    <name type="scientific">Neobacillus vireti LMG 21834</name>
    <dbReference type="NCBI Taxonomy" id="1131730"/>
    <lineage>
        <taxon>Bacteria</taxon>
        <taxon>Bacillati</taxon>
        <taxon>Bacillota</taxon>
        <taxon>Bacilli</taxon>
        <taxon>Bacillales</taxon>
        <taxon>Bacillaceae</taxon>
        <taxon>Neobacillus</taxon>
    </lineage>
</organism>
<dbReference type="EMBL" id="ALAN01000104">
    <property type="protein sequence ID" value="ETI67129.1"/>
    <property type="molecule type" value="Genomic_DNA"/>
</dbReference>
<dbReference type="Pfam" id="PF10612">
    <property type="entry name" value="Spore-coat_CotZ"/>
    <property type="match status" value="1"/>
</dbReference>
<protein>
    <submittedName>
        <fullName evidence="1">Uncharacterized protein</fullName>
    </submittedName>
</protein>
<proteinExistence type="predicted"/>
<accession>A0AB94IJ94</accession>
<comment type="caution">
    <text evidence="1">The sequence shown here is derived from an EMBL/GenBank/DDBJ whole genome shotgun (WGS) entry which is preliminary data.</text>
</comment>